<feature type="transmembrane region" description="Helical" evidence="1">
    <location>
        <begin position="208"/>
        <end position="227"/>
    </location>
</feature>
<dbReference type="EMBL" id="JAGIOI010000001">
    <property type="protein sequence ID" value="MBP2411974.1"/>
    <property type="molecule type" value="Genomic_DNA"/>
</dbReference>
<keyword evidence="1" id="KW-0472">Membrane</keyword>
<dbReference type="InterPro" id="IPR003675">
    <property type="entry name" value="Rce1/LyrA-like_dom"/>
</dbReference>
<feature type="transmembrane region" description="Helical" evidence="1">
    <location>
        <begin position="184"/>
        <end position="202"/>
    </location>
</feature>
<reference evidence="3 4" key="1">
    <citation type="submission" date="2021-03" db="EMBL/GenBank/DDBJ databases">
        <title>Sequencing the genomes of 1000 actinobacteria strains.</title>
        <authorList>
            <person name="Klenk H.-P."/>
        </authorList>
    </citation>
    <scope>NUCLEOTIDE SEQUENCE [LARGE SCALE GENOMIC DNA]</scope>
    <source>
        <strain evidence="3 4">DSM 16005</strain>
    </source>
</reference>
<accession>A0ABS4YTB0</accession>
<dbReference type="Pfam" id="PF02517">
    <property type="entry name" value="Rce1-like"/>
    <property type="match status" value="1"/>
</dbReference>
<comment type="caution">
    <text evidence="3">The sequence shown here is derived from an EMBL/GenBank/DDBJ whole genome shotgun (WGS) entry which is preliminary data.</text>
</comment>
<dbReference type="Proteomes" id="UP000711614">
    <property type="component" value="Unassembled WGS sequence"/>
</dbReference>
<dbReference type="GO" id="GO:0008233">
    <property type="term" value="F:peptidase activity"/>
    <property type="evidence" value="ECO:0007669"/>
    <property type="project" value="UniProtKB-KW"/>
</dbReference>
<feature type="transmembrane region" description="Helical" evidence="1">
    <location>
        <begin position="100"/>
        <end position="125"/>
    </location>
</feature>
<feature type="transmembrane region" description="Helical" evidence="1">
    <location>
        <begin position="239"/>
        <end position="259"/>
    </location>
</feature>
<keyword evidence="1" id="KW-1133">Transmembrane helix</keyword>
<gene>
    <name evidence="3" type="ORF">JOF48_000773</name>
</gene>
<sequence length="260" mass="27948">MSARVKVQDKQRFGRLIERSDGRDFPYYNGEPVEVAAWKWGLIVLACIAGFAALIFYPAANDVQALVPRILFPAIPLALFIYFTGSYWTSLFKKLSGMDFLTMAGFAALNLAVSSGVGVIVMSIFGANANTATDSTAAGGPGGIAAFYLGTGIQLFGEEIFTILPFLAIMYLLHTKAGMSRNTAMLVAWFATALWFGAAHLPTYGWNFAQAFLIIGSARLVLTLAYIRTKNILVSTGAHIINDWTIFTFSLVAAAAASAA</sequence>
<evidence type="ECO:0000259" key="2">
    <source>
        <dbReference type="Pfam" id="PF02517"/>
    </source>
</evidence>
<feature type="transmembrane region" description="Helical" evidence="1">
    <location>
        <begin position="145"/>
        <end position="172"/>
    </location>
</feature>
<evidence type="ECO:0000313" key="3">
    <source>
        <dbReference type="EMBL" id="MBP2411974.1"/>
    </source>
</evidence>
<keyword evidence="1" id="KW-0812">Transmembrane</keyword>
<feature type="domain" description="CAAX prenyl protease 2/Lysostaphin resistance protein A-like" evidence="2">
    <location>
        <begin position="152"/>
        <end position="244"/>
    </location>
</feature>
<organism evidence="3 4">
    <name type="scientific">Arthrobacter stackebrandtii</name>
    <dbReference type="NCBI Taxonomy" id="272161"/>
    <lineage>
        <taxon>Bacteria</taxon>
        <taxon>Bacillati</taxon>
        <taxon>Actinomycetota</taxon>
        <taxon>Actinomycetes</taxon>
        <taxon>Micrococcales</taxon>
        <taxon>Micrococcaceae</taxon>
        <taxon>Arthrobacter</taxon>
    </lineage>
</organism>
<dbReference type="RefSeq" id="WP_209677472.1">
    <property type="nucleotide sequence ID" value="NZ_JAGIOI010000001.1"/>
</dbReference>
<dbReference type="GO" id="GO:0006508">
    <property type="term" value="P:proteolysis"/>
    <property type="evidence" value="ECO:0007669"/>
    <property type="project" value="UniProtKB-KW"/>
</dbReference>
<keyword evidence="3" id="KW-0378">Hydrolase</keyword>
<keyword evidence="4" id="KW-1185">Reference proteome</keyword>
<keyword evidence="3" id="KW-0645">Protease</keyword>
<feature type="transmembrane region" description="Helical" evidence="1">
    <location>
        <begin position="40"/>
        <end position="60"/>
    </location>
</feature>
<name>A0ABS4YTB0_9MICC</name>
<evidence type="ECO:0000313" key="4">
    <source>
        <dbReference type="Proteomes" id="UP000711614"/>
    </source>
</evidence>
<feature type="transmembrane region" description="Helical" evidence="1">
    <location>
        <begin position="66"/>
        <end position="88"/>
    </location>
</feature>
<evidence type="ECO:0000256" key="1">
    <source>
        <dbReference type="SAM" id="Phobius"/>
    </source>
</evidence>
<proteinExistence type="predicted"/>
<protein>
    <submittedName>
        <fullName evidence="3">Membrane protease YdiL (CAAX protease family)</fullName>
    </submittedName>
</protein>